<name>A0ACC2VAR1_9TREE</name>
<reference evidence="1" key="1">
    <citation type="submission" date="2023-04" db="EMBL/GenBank/DDBJ databases">
        <title>Draft Genome sequencing of Naganishia species isolated from polar environments using Oxford Nanopore Technology.</title>
        <authorList>
            <person name="Leo P."/>
            <person name="Venkateswaran K."/>
        </authorList>
    </citation>
    <scope>NUCLEOTIDE SEQUENCE</scope>
    <source>
        <strain evidence="1">MNA-CCFEE 5423</strain>
    </source>
</reference>
<dbReference type="EMBL" id="JASBWT010000019">
    <property type="protein sequence ID" value="KAJ9096382.1"/>
    <property type="molecule type" value="Genomic_DNA"/>
</dbReference>
<gene>
    <name evidence="1" type="ORF">QFC21_005204</name>
</gene>
<accession>A0ACC2VAR1</accession>
<dbReference type="Proteomes" id="UP001227268">
    <property type="component" value="Unassembled WGS sequence"/>
</dbReference>
<comment type="caution">
    <text evidence="1">The sequence shown here is derived from an EMBL/GenBank/DDBJ whole genome shotgun (WGS) entry which is preliminary data.</text>
</comment>
<protein>
    <submittedName>
        <fullName evidence="1">Uncharacterized protein</fullName>
    </submittedName>
</protein>
<keyword evidence="2" id="KW-1185">Reference proteome</keyword>
<evidence type="ECO:0000313" key="2">
    <source>
        <dbReference type="Proteomes" id="UP001227268"/>
    </source>
</evidence>
<proteinExistence type="predicted"/>
<organism evidence="1 2">
    <name type="scientific">Naganishia friedmannii</name>
    <dbReference type="NCBI Taxonomy" id="89922"/>
    <lineage>
        <taxon>Eukaryota</taxon>
        <taxon>Fungi</taxon>
        <taxon>Dikarya</taxon>
        <taxon>Basidiomycota</taxon>
        <taxon>Agaricomycotina</taxon>
        <taxon>Tremellomycetes</taxon>
        <taxon>Filobasidiales</taxon>
        <taxon>Filobasidiaceae</taxon>
        <taxon>Naganishia</taxon>
    </lineage>
</organism>
<evidence type="ECO:0000313" key="1">
    <source>
        <dbReference type="EMBL" id="KAJ9096382.1"/>
    </source>
</evidence>
<sequence>MSNRKRNKAEDASPSSLSPVTSLRTTGTASTPDIHTKVHNMRQYSRETNAQKDSSAERRDAKPVSHQNQALPTQAHKERSSSYGASWTTSPSEKTSSQLSNTGFSLNREPSETYRSTKSTKDDGFKIPTQHVNASRVSLAAVSANGNQHRMTALSKSLSGLPGPVSEQKSLQRVASEARSRSLQFGPAETLTPASFPQAEDKSHGSPDGLPARTFSPAYTATAAAVEEDKPQGRELDQSPSREGFHSKRMSRHVREAALSQFEGLEDVAQDSTFAARKQSSGLLESPMLLDSSPERFRQWRETMEGIIDGEGVENDLPRELGISAASLTLAPVYPVKQPPTEAQVHSTSFAPHVSMDAKPTNGKTESAVTNTVIPSSGDRRSSLASTQCYRVAGQTEEKIGLSVPKVVLTTPENVRKEQDDAFPLLLKRGSLAIAQPKFAKRGISWGAMAGTMNAASSDIQAHSDTVASDELELQAKELAAEMFDGNEEHVPKDKVAEYLGGLKPLNRCALKHYMGHFNFANLRLDEAFRVLCGKLYLRAESQEIDRILGTFSERYFECNPNTIFGDPGTIHTVTGSFLLLNTDLHIAELSSHMSRTQFVKLTLETLNGNRVTGSPMSSTSELDLAHNHLSMSALGSAEALNVAFKDGKKVGANNSVNPSAGAPLTLPELPPGSPQPLNITASESRNRISSSNSMGSIMTTRGRETELESALRDIYASVKSNRILLPVANSVEELGPKPDTSLRGTWESKRNSLRGVSSVYQQSVKGRASPAPSQALSFARDMPTLGFVSNLAHTVIKEQEDELTSIHSAESIGSDDELTDDQLALMGAPWAKEGNLVRKLYWESPGKRNKDKAWKETFAVLQEGEMQMFAFGEGSKPDPGSAVGGGNWLTNARATGDLNLSHALASALPPPGYNTSRPHCFSLTLPTGEMDFFQAGTEELVQEWVSTCNYWAARRSRPPLPGGVTNAEYGWRSLESQTDDKDDTVSLFSNKSSRSKLSFQGTISRRNNSMINIADWQAPQPSLIPSQLDEEAQLESLRKHLEILVNELKLHKTYQEALNRLYPPRSNSLVKAKENWRNKSLHIHTEIVKYGVYSDSLRRAIALRLEKQGERKLHDSLQIGNSYGSDENDGLDDDDDDDLPYEEG</sequence>